<feature type="transmembrane region" description="Helical" evidence="6">
    <location>
        <begin position="77"/>
        <end position="98"/>
    </location>
</feature>
<dbReference type="AlphaFoldDB" id="A0A3A5KYA8"/>
<dbReference type="Proteomes" id="UP000272706">
    <property type="component" value="Unassembled WGS sequence"/>
</dbReference>
<evidence type="ECO:0000256" key="6">
    <source>
        <dbReference type="SAM" id="Phobius"/>
    </source>
</evidence>
<feature type="transmembrane region" description="Helical" evidence="6">
    <location>
        <begin position="253"/>
        <end position="273"/>
    </location>
</feature>
<dbReference type="Pfam" id="PF00892">
    <property type="entry name" value="EamA"/>
    <property type="match status" value="2"/>
</dbReference>
<feature type="transmembrane region" description="Helical" evidence="6">
    <location>
        <begin position="194"/>
        <end position="213"/>
    </location>
</feature>
<dbReference type="InterPro" id="IPR050638">
    <property type="entry name" value="AA-Vitamin_Transporters"/>
</dbReference>
<feature type="transmembrane region" description="Helical" evidence="6">
    <location>
        <begin position="225"/>
        <end position="246"/>
    </location>
</feature>
<feature type="domain" description="EamA" evidence="7">
    <location>
        <begin position="19"/>
        <end position="148"/>
    </location>
</feature>
<organism evidence="8 9">
    <name type="scientific">Mesorhizobium waimense</name>
    <dbReference type="NCBI Taxonomy" id="1300307"/>
    <lineage>
        <taxon>Bacteria</taxon>
        <taxon>Pseudomonadati</taxon>
        <taxon>Pseudomonadota</taxon>
        <taxon>Alphaproteobacteria</taxon>
        <taxon>Hyphomicrobiales</taxon>
        <taxon>Phyllobacteriaceae</taxon>
        <taxon>Mesorhizobium</taxon>
    </lineage>
</organism>
<dbReference type="PANTHER" id="PTHR32322">
    <property type="entry name" value="INNER MEMBRANE TRANSPORTER"/>
    <property type="match status" value="1"/>
</dbReference>
<dbReference type="PANTHER" id="PTHR32322:SF2">
    <property type="entry name" value="EAMA DOMAIN-CONTAINING PROTEIN"/>
    <property type="match status" value="1"/>
</dbReference>
<feature type="transmembrane region" description="Helical" evidence="6">
    <location>
        <begin position="104"/>
        <end position="125"/>
    </location>
</feature>
<name>A0A3A5KYA8_9HYPH</name>
<dbReference type="InterPro" id="IPR037185">
    <property type="entry name" value="EmrE-like"/>
</dbReference>
<protein>
    <submittedName>
        <fullName evidence="8">DMT family transporter</fullName>
    </submittedName>
</protein>
<evidence type="ECO:0000313" key="9">
    <source>
        <dbReference type="Proteomes" id="UP000272706"/>
    </source>
</evidence>
<keyword evidence="4 6" id="KW-1133">Transmembrane helix</keyword>
<sequence length="305" mass="32485">MAIAPALDRRDAVDLAAAAIMVGLTFSWGLNYVAAKISYAGYDPVFLSIARSIIGGLCVFGWCRWRGIALFTPDKTLVSGALVGALFGVEFLCLYVGLEHTTVARNTLLVNTMPFWVLVGGHFLLDERITGRKLVGLLLAFGGLAAVFSDKMSAVGGSTLTGDLLSLAAGILWALTSIVIKRSKLAETSAEKSLLYQLAGAVVVGVLVLPFAGPSIRDFAALPTLALLFQAVYVVAFTYVLWFWLLRRYPASGLSSFTFLSPVFGVLCGAVILSEPLTVRIFLALGLIAAGLIIVNRPVRKQIPG</sequence>
<dbReference type="SUPFAM" id="SSF103481">
    <property type="entry name" value="Multidrug resistance efflux transporter EmrE"/>
    <property type="match status" value="2"/>
</dbReference>
<gene>
    <name evidence="8" type="ORF">D3227_17080</name>
</gene>
<evidence type="ECO:0000313" key="8">
    <source>
        <dbReference type="EMBL" id="RJT38529.1"/>
    </source>
</evidence>
<keyword evidence="3 6" id="KW-0812">Transmembrane</keyword>
<evidence type="ECO:0000256" key="4">
    <source>
        <dbReference type="ARBA" id="ARBA00022989"/>
    </source>
</evidence>
<comment type="caution">
    <text evidence="8">The sequence shown here is derived from an EMBL/GenBank/DDBJ whole genome shotgun (WGS) entry which is preliminary data.</text>
</comment>
<reference evidence="8 9" key="1">
    <citation type="submission" date="2018-09" db="EMBL/GenBank/DDBJ databases">
        <title>Mesorhizobium carmichaelinearum sp. nov. isolated from Carmichaelinea spp. root nodules in New Zealand.</title>
        <authorList>
            <person name="De Meyer S.E."/>
        </authorList>
    </citation>
    <scope>NUCLEOTIDE SEQUENCE [LARGE SCALE GENOMIC DNA]</scope>
    <source>
        <strain evidence="8 9">ICMP19557</strain>
    </source>
</reference>
<feature type="domain" description="EamA" evidence="7">
    <location>
        <begin position="161"/>
        <end position="296"/>
    </location>
</feature>
<feature type="transmembrane region" description="Helical" evidence="6">
    <location>
        <begin position="12"/>
        <end position="33"/>
    </location>
</feature>
<evidence type="ECO:0000259" key="7">
    <source>
        <dbReference type="Pfam" id="PF00892"/>
    </source>
</evidence>
<comment type="similarity">
    <text evidence="2">Belongs to the EamA transporter family.</text>
</comment>
<keyword evidence="9" id="KW-1185">Reference proteome</keyword>
<evidence type="ECO:0000256" key="5">
    <source>
        <dbReference type="ARBA" id="ARBA00023136"/>
    </source>
</evidence>
<feature type="transmembrane region" description="Helical" evidence="6">
    <location>
        <begin position="279"/>
        <end position="299"/>
    </location>
</feature>
<feature type="transmembrane region" description="Helical" evidence="6">
    <location>
        <begin position="134"/>
        <end position="152"/>
    </location>
</feature>
<dbReference type="EMBL" id="QZWZ01000012">
    <property type="protein sequence ID" value="RJT38529.1"/>
    <property type="molecule type" value="Genomic_DNA"/>
</dbReference>
<evidence type="ECO:0000256" key="3">
    <source>
        <dbReference type="ARBA" id="ARBA00022692"/>
    </source>
</evidence>
<proteinExistence type="inferred from homology"/>
<dbReference type="InterPro" id="IPR000620">
    <property type="entry name" value="EamA_dom"/>
</dbReference>
<dbReference type="GO" id="GO:0016020">
    <property type="term" value="C:membrane"/>
    <property type="evidence" value="ECO:0007669"/>
    <property type="project" value="UniProtKB-SubCell"/>
</dbReference>
<keyword evidence="5 6" id="KW-0472">Membrane</keyword>
<evidence type="ECO:0000256" key="1">
    <source>
        <dbReference type="ARBA" id="ARBA00004141"/>
    </source>
</evidence>
<feature type="transmembrane region" description="Helical" evidence="6">
    <location>
        <begin position="45"/>
        <end position="65"/>
    </location>
</feature>
<accession>A0A3A5KYA8</accession>
<feature type="transmembrane region" description="Helical" evidence="6">
    <location>
        <begin position="164"/>
        <end position="182"/>
    </location>
</feature>
<evidence type="ECO:0000256" key="2">
    <source>
        <dbReference type="ARBA" id="ARBA00007362"/>
    </source>
</evidence>
<dbReference type="OrthoDB" id="184388at2"/>
<comment type="subcellular location">
    <subcellularLocation>
        <location evidence="1">Membrane</location>
        <topology evidence="1">Multi-pass membrane protein</topology>
    </subcellularLocation>
</comment>